<sequence>MKIGIVCYPTFGGSGVVATELGKALADNGHEVHFITYRQPARLDFFSENLFYHEVAVTNYPLFDYAPYELALSSKMVDVVRFEKLDILHVHYAIPHASAAFMAKQILATFGITIPVVTTLHGTDITLVGKDLTYKPVVTFSINQSDGVTAVSEDLKESTYSHFDITKDIEVIPNFIDLNRFSLQPKDHFKKAIAPFGERILIHTSNFRKVKRTQDVIYIFKKILEKVPAKLLMVGDGPERVNCEVLSRDLGTCEHTRFLGKQEAIEEILSVSDLFLMPSESESFGLAALEAMACKVPVVSSNAGGLPELNINGVTGYMSNVGDVEDMAQKSISLLKDDDILNQFKDNALKRAKEFDLSLILPLYEKYYQKVIALSK</sequence>
<dbReference type="InterPro" id="IPR050194">
    <property type="entry name" value="Glycosyltransferase_grp1"/>
</dbReference>
<evidence type="ECO:0000313" key="4">
    <source>
        <dbReference type="Proteomes" id="UP001597118"/>
    </source>
</evidence>
<protein>
    <submittedName>
        <fullName evidence="3">N-acetyl-alpha-D-glucosaminyl L-malate synthase BshA</fullName>
    </submittedName>
</protein>
<dbReference type="InterPro" id="IPR028098">
    <property type="entry name" value="Glyco_trans_4-like_N"/>
</dbReference>
<evidence type="ECO:0000313" key="3">
    <source>
        <dbReference type="EMBL" id="MFD1629258.1"/>
    </source>
</evidence>
<organism evidence="3 4">
    <name type="scientific">Pseudopedobacter beijingensis</name>
    <dbReference type="NCBI Taxonomy" id="1207056"/>
    <lineage>
        <taxon>Bacteria</taxon>
        <taxon>Pseudomonadati</taxon>
        <taxon>Bacteroidota</taxon>
        <taxon>Sphingobacteriia</taxon>
        <taxon>Sphingobacteriales</taxon>
        <taxon>Sphingobacteriaceae</taxon>
        <taxon>Pseudopedobacter</taxon>
    </lineage>
</organism>
<dbReference type="Pfam" id="PF00534">
    <property type="entry name" value="Glycos_transf_1"/>
    <property type="match status" value="1"/>
</dbReference>
<comment type="caution">
    <text evidence="3">The sequence shown here is derived from an EMBL/GenBank/DDBJ whole genome shotgun (WGS) entry which is preliminary data.</text>
</comment>
<gene>
    <name evidence="3" type="primary">bshA</name>
    <name evidence="3" type="ORF">ACFSAH_05170</name>
</gene>
<name>A0ABW4IAK7_9SPHI</name>
<accession>A0ABW4IAK7</accession>
<dbReference type="SUPFAM" id="SSF53756">
    <property type="entry name" value="UDP-Glycosyltransferase/glycogen phosphorylase"/>
    <property type="match status" value="1"/>
</dbReference>
<evidence type="ECO:0000259" key="2">
    <source>
        <dbReference type="Pfam" id="PF13439"/>
    </source>
</evidence>
<dbReference type="NCBIfam" id="TIGR03999">
    <property type="entry name" value="thiol_BshA"/>
    <property type="match status" value="1"/>
</dbReference>
<dbReference type="EMBL" id="JBHUDG010000004">
    <property type="protein sequence ID" value="MFD1629258.1"/>
    <property type="molecule type" value="Genomic_DNA"/>
</dbReference>
<dbReference type="InterPro" id="IPR001296">
    <property type="entry name" value="Glyco_trans_1"/>
</dbReference>
<feature type="domain" description="Glycosyl transferase family 1" evidence="1">
    <location>
        <begin position="189"/>
        <end position="350"/>
    </location>
</feature>
<reference evidence="4" key="1">
    <citation type="journal article" date="2019" name="Int. J. Syst. Evol. Microbiol.">
        <title>The Global Catalogue of Microorganisms (GCM) 10K type strain sequencing project: providing services to taxonomists for standard genome sequencing and annotation.</title>
        <authorList>
            <consortium name="The Broad Institute Genomics Platform"/>
            <consortium name="The Broad Institute Genome Sequencing Center for Infectious Disease"/>
            <person name="Wu L."/>
            <person name="Ma J."/>
        </authorList>
    </citation>
    <scope>NUCLEOTIDE SEQUENCE [LARGE SCALE GENOMIC DNA]</scope>
    <source>
        <strain evidence="4">CCUG 53762</strain>
    </source>
</reference>
<proteinExistence type="predicted"/>
<dbReference type="RefSeq" id="WP_379661639.1">
    <property type="nucleotide sequence ID" value="NZ_JBHUDG010000004.1"/>
</dbReference>
<keyword evidence="4" id="KW-1185">Reference proteome</keyword>
<evidence type="ECO:0000259" key="1">
    <source>
        <dbReference type="Pfam" id="PF00534"/>
    </source>
</evidence>
<dbReference type="InterPro" id="IPR023881">
    <property type="entry name" value="Thiol_BshA"/>
</dbReference>
<dbReference type="Pfam" id="PF13439">
    <property type="entry name" value="Glyco_transf_4"/>
    <property type="match status" value="1"/>
</dbReference>
<feature type="domain" description="Glycosyltransferase subfamily 4-like N-terminal" evidence="2">
    <location>
        <begin position="11"/>
        <end position="180"/>
    </location>
</feature>
<dbReference type="Proteomes" id="UP001597118">
    <property type="component" value="Unassembled WGS sequence"/>
</dbReference>
<dbReference type="Gene3D" id="3.40.50.2000">
    <property type="entry name" value="Glycogen Phosphorylase B"/>
    <property type="match status" value="2"/>
</dbReference>
<dbReference type="PANTHER" id="PTHR45947">
    <property type="entry name" value="SULFOQUINOVOSYL TRANSFERASE SQD2"/>
    <property type="match status" value="1"/>
</dbReference>
<dbReference type="PANTHER" id="PTHR45947:SF3">
    <property type="entry name" value="SULFOQUINOVOSYL TRANSFERASE SQD2"/>
    <property type="match status" value="1"/>
</dbReference>